<gene>
    <name evidence="2" type="ORF">CPB83DRAFT_893588</name>
</gene>
<name>A0A9P6EIC2_9AGAR</name>
<dbReference type="AlphaFoldDB" id="A0A9P6EIC2"/>
<feature type="region of interest" description="Disordered" evidence="1">
    <location>
        <begin position="98"/>
        <end position="131"/>
    </location>
</feature>
<sequence>MTHPINPPSQAQPTSSTSKPSSSSTSTSTLVLPNTNSYFHKAKANDEDDSTNSWDEVQSSSSSSSDEDDNMETLNESIRTRRTRILRSITQTRGCVFRMFQSNSDSESDEDSDTAGYGGDEADDGKHGVVSGEIDVQKTRTTVNNVERSAPRVSALFTSIRPIPTFRSSNPLNSHAYLRSSLCAPLYKSKYQHYRVPLQTHPYASESHPSYLPHFLPVAKRKSSTPTSMSMSISVVRPGCSVLNALSTCALLFPTFGYATLDLKHTSSPIFIKFNHYALPYVHPHTITNRSSVLSNSSPYFHKAKDDVDDDSTNSWDEVQSSSSSSNNNNIEALDESTRTRRYLFSIVSTAPPAST</sequence>
<accession>A0A9P6EIC2</accession>
<evidence type="ECO:0000313" key="3">
    <source>
        <dbReference type="Proteomes" id="UP000807306"/>
    </source>
</evidence>
<feature type="region of interest" description="Disordered" evidence="1">
    <location>
        <begin position="306"/>
        <end position="333"/>
    </location>
</feature>
<proteinExistence type="predicted"/>
<dbReference type="EMBL" id="MU157846">
    <property type="protein sequence ID" value="KAF9529499.1"/>
    <property type="molecule type" value="Genomic_DNA"/>
</dbReference>
<organism evidence="2 3">
    <name type="scientific">Crepidotus variabilis</name>
    <dbReference type="NCBI Taxonomy" id="179855"/>
    <lineage>
        <taxon>Eukaryota</taxon>
        <taxon>Fungi</taxon>
        <taxon>Dikarya</taxon>
        <taxon>Basidiomycota</taxon>
        <taxon>Agaricomycotina</taxon>
        <taxon>Agaricomycetes</taxon>
        <taxon>Agaricomycetidae</taxon>
        <taxon>Agaricales</taxon>
        <taxon>Agaricineae</taxon>
        <taxon>Crepidotaceae</taxon>
        <taxon>Crepidotus</taxon>
    </lineage>
</organism>
<comment type="caution">
    <text evidence="2">The sequence shown here is derived from an EMBL/GenBank/DDBJ whole genome shotgun (WGS) entry which is preliminary data.</text>
</comment>
<dbReference type="Proteomes" id="UP000807306">
    <property type="component" value="Unassembled WGS sequence"/>
</dbReference>
<evidence type="ECO:0000313" key="2">
    <source>
        <dbReference type="EMBL" id="KAF9529499.1"/>
    </source>
</evidence>
<reference evidence="2" key="1">
    <citation type="submission" date="2020-11" db="EMBL/GenBank/DDBJ databases">
        <authorList>
            <consortium name="DOE Joint Genome Institute"/>
            <person name="Ahrendt S."/>
            <person name="Riley R."/>
            <person name="Andreopoulos W."/>
            <person name="Labutti K."/>
            <person name="Pangilinan J."/>
            <person name="Ruiz-Duenas F.J."/>
            <person name="Barrasa J.M."/>
            <person name="Sanchez-Garcia M."/>
            <person name="Camarero S."/>
            <person name="Miyauchi S."/>
            <person name="Serrano A."/>
            <person name="Linde D."/>
            <person name="Babiker R."/>
            <person name="Drula E."/>
            <person name="Ayuso-Fernandez I."/>
            <person name="Pacheco R."/>
            <person name="Padilla G."/>
            <person name="Ferreira P."/>
            <person name="Barriuso J."/>
            <person name="Kellner H."/>
            <person name="Castanera R."/>
            <person name="Alfaro M."/>
            <person name="Ramirez L."/>
            <person name="Pisabarro A.G."/>
            <person name="Kuo A."/>
            <person name="Tritt A."/>
            <person name="Lipzen A."/>
            <person name="He G."/>
            <person name="Yan M."/>
            <person name="Ng V."/>
            <person name="Cullen D."/>
            <person name="Martin F."/>
            <person name="Rosso M.-N."/>
            <person name="Henrissat B."/>
            <person name="Hibbett D."/>
            <person name="Martinez A.T."/>
            <person name="Grigoriev I.V."/>
        </authorList>
    </citation>
    <scope>NUCLEOTIDE SEQUENCE</scope>
    <source>
        <strain evidence="2">CBS 506.95</strain>
    </source>
</reference>
<feature type="region of interest" description="Disordered" evidence="1">
    <location>
        <begin position="1"/>
        <end position="79"/>
    </location>
</feature>
<feature type="compositionally biased region" description="Low complexity" evidence="1">
    <location>
        <begin position="8"/>
        <end position="29"/>
    </location>
</feature>
<keyword evidence="3" id="KW-1185">Reference proteome</keyword>
<protein>
    <submittedName>
        <fullName evidence="2">Uncharacterized protein</fullName>
    </submittedName>
</protein>
<evidence type="ECO:0000256" key="1">
    <source>
        <dbReference type="SAM" id="MobiDB-lite"/>
    </source>
</evidence>
<feature type="compositionally biased region" description="Low complexity" evidence="1">
    <location>
        <begin position="321"/>
        <end position="330"/>
    </location>
</feature>